<comment type="caution">
    <text evidence="2">The sequence shown here is derived from an EMBL/GenBank/DDBJ whole genome shotgun (WGS) entry which is preliminary data.</text>
</comment>
<gene>
    <name evidence="2" type="ORF">H8E79_01215</name>
</gene>
<name>A0A8J6TCT2_9BACT</name>
<sequence length="143" mass="16125">MKKEEDVEIEFEDETVEEILLEGDDNVSNLIVRDDFRVSVDDSYGVNVCVGSHRYDVVNISKGGVAIRLSKGEKPFAMGEVLSPIELALPDRVLTLRGKVCYVSYDGQECPICGLSFAELDEESALQILEFYQYLRKEMFSKS</sequence>
<reference evidence="2 3" key="1">
    <citation type="submission" date="2020-08" db="EMBL/GenBank/DDBJ databases">
        <title>Bridging the membrane lipid divide: bacteria of the FCB group superphylum have the potential to synthesize archaeal ether lipids.</title>
        <authorList>
            <person name="Villanueva L."/>
            <person name="Von Meijenfeldt F.A.B."/>
            <person name="Westbye A.B."/>
            <person name="Yadav S."/>
            <person name="Hopmans E.C."/>
            <person name="Dutilh B.E."/>
            <person name="Sinninghe Damste J.S."/>
        </authorList>
    </citation>
    <scope>NUCLEOTIDE SEQUENCE [LARGE SCALE GENOMIC DNA]</scope>
    <source>
        <strain evidence="2">NIOZ-UU81</strain>
    </source>
</reference>
<dbReference type="SUPFAM" id="SSF141371">
    <property type="entry name" value="PilZ domain-like"/>
    <property type="match status" value="1"/>
</dbReference>
<proteinExistence type="predicted"/>
<evidence type="ECO:0000313" key="2">
    <source>
        <dbReference type="EMBL" id="MBC8207774.1"/>
    </source>
</evidence>
<organism evidence="2 3">
    <name type="scientific">Candidatus Desulfatifera sulfidica</name>
    <dbReference type="NCBI Taxonomy" id="2841691"/>
    <lineage>
        <taxon>Bacteria</taxon>
        <taxon>Pseudomonadati</taxon>
        <taxon>Thermodesulfobacteriota</taxon>
        <taxon>Desulfobulbia</taxon>
        <taxon>Desulfobulbales</taxon>
        <taxon>Desulfobulbaceae</taxon>
        <taxon>Candidatus Desulfatifera</taxon>
    </lineage>
</organism>
<accession>A0A8J6TCT2</accession>
<dbReference type="InterPro" id="IPR009875">
    <property type="entry name" value="PilZ_domain"/>
</dbReference>
<dbReference type="GO" id="GO:0035438">
    <property type="term" value="F:cyclic-di-GMP binding"/>
    <property type="evidence" value="ECO:0007669"/>
    <property type="project" value="InterPro"/>
</dbReference>
<dbReference type="AlphaFoldDB" id="A0A8J6TCT2"/>
<feature type="domain" description="PilZ" evidence="1">
    <location>
        <begin position="33"/>
        <end position="131"/>
    </location>
</feature>
<evidence type="ECO:0000313" key="3">
    <source>
        <dbReference type="Proteomes" id="UP000599024"/>
    </source>
</evidence>
<protein>
    <submittedName>
        <fullName evidence="2">PilZ domain-containing protein</fullName>
    </submittedName>
</protein>
<dbReference type="Pfam" id="PF07238">
    <property type="entry name" value="PilZ"/>
    <property type="match status" value="1"/>
</dbReference>
<evidence type="ECO:0000259" key="1">
    <source>
        <dbReference type="Pfam" id="PF07238"/>
    </source>
</evidence>
<dbReference type="Gene3D" id="2.40.10.220">
    <property type="entry name" value="predicted glycosyltransferase like domains"/>
    <property type="match status" value="1"/>
</dbReference>
<dbReference type="Proteomes" id="UP000599024">
    <property type="component" value="Unassembled WGS sequence"/>
</dbReference>
<dbReference type="EMBL" id="JACNLK010000015">
    <property type="protein sequence ID" value="MBC8207774.1"/>
    <property type="molecule type" value="Genomic_DNA"/>
</dbReference>